<feature type="region of interest" description="Disordered" evidence="7">
    <location>
        <begin position="1221"/>
        <end position="1283"/>
    </location>
</feature>
<reference evidence="10" key="1">
    <citation type="submission" date="2020-05" db="UniProtKB">
        <authorList>
            <consortium name="EnsemblMetazoa"/>
        </authorList>
    </citation>
    <scope>IDENTIFICATION</scope>
    <source>
        <strain evidence="10">TTRI</strain>
    </source>
</reference>
<keyword evidence="8" id="KW-1133">Transmembrane helix</keyword>
<dbReference type="PROSITE" id="PS50835">
    <property type="entry name" value="IG_LIKE"/>
    <property type="match status" value="3"/>
</dbReference>
<sequence>MFDKHLKLYNDQTSMELTFKGQRNSPQKQQQRRLILQSFKHSKRRKCKKQSMKFDFTGCCNHSAWDRETRHRHSCCLLHDTKTRVNDSCCLQLHCKALNKLLLAATMSLILMTSTTTICYSEAAPMTSTGEVFNNKPLRDLSLPVPSTSSYTSAMSSISEEKLQQQQQLFALLSLNRKPLPTATNAADSLISPSALSLMNRVQNRPLYQDDNELDFPINGVAMLETTGFAADEATQYAKAENDLSEVAAAAAAAAAASASASAATKPTGIRNLQQQQQQQQRNSSGDGSSNGSNRYQNNSNNSNNCPKECKCLNDYFDCGKKQLSHVPALPTYVQIIDLINNKLNDTTVLQIRNLPELSKLILKRNQLETMPIFIGLSALKHLNLAHNRIQRISNEALAALPKLKSLDLSKNYLHILESLNNNHLEINWSTFRGLHSLQKLFLKSNNIRALQDGVFHVMHNIETIELDNNGISSLSRQGLFNLTKLHHLSLLNNSISRIESDTWEFTQSLISLDLSHNNITEFKPQHLDCLQRLKTLNLGHNKIQYFLETTFDCVKNLEELNLRRNKLSWIIEDPGAPSPFKALRKLKKLDLYGNNLKQINVKSLSGLGNVEFLNLGGNALASIQTGAFDHMTQLQKLVFKSLNFICDCNISWFKSWLQRHYETAPKTQLRSVSAQAVCGYPEHLLDRELMSLNQNELVCGETPKPILIQEPVDQLTVKGSNVTIECTASSPTAASLAAADELKIKWRHDNQNIKEQERHLFTSNSLSQNSLIATETQIYYNNSNQTSIRGYLRLFNVSYESAGRYQCVVSNAFGTTYSQKFKISIGIRPSFMQIPSNLTVDSGDTARLVCSAAGDPMPDIALQKFGASDFPAATERRLQVIREENAFVITNAKPNDSGIYTCTAESAAGEISINASLLVNDKPLPSIPRVHKEIVLGKSSVLECLNEMALSLTNSRREWFKDNKPFHITSTFESERYYFTAEKELLIIVNTQSVDAGQYRCEITDNTKTYAMHIELVVVKENLSQTVIVVGVAIVTICCIVIGSLIVWIILYYQKKKLFLTGGGVNNGAGVLRSGGIGGSGARVAATSNLALDQTQLTPLNRTFLRRQRNNFLPNQRPRSLAALELNEKHYKEEAEEYSQTLTGQRSCLIVTTTPNYRQLLIQKRNEPDEHGELLDEEHLTLEYLRRNSPHDFEHQQDHLSSKDSGTGSDAAVKRSMEDFNVSLVPPSSTTGTIVHAGRSSSPKVATDDDDDDDDDGTEEDDETDALSPDPNSPNNREDFITSPTLGISEYDIEMSILTHNNNHASNNLLQKDSSSICSLNRYEIERTDSKGKMKTSPSDTLTPTTPTNCKTSTNFCNHLSHTVDI</sequence>
<keyword evidence="5" id="KW-0325">Glycoprotein</keyword>
<dbReference type="Pfam" id="PF13895">
    <property type="entry name" value="Ig_2"/>
    <property type="match status" value="1"/>
</dbReference>
<evidence type="ECO:0000313" key="10">
    <source>
        <dbReference type="EnsemblMetazoa" id="GAUT043034-PA"/>
    </source>
</evidence>
<dbReference type="InterPro" id="IPR013783">
    <property type="entry name" value="Ig-like_fold"/>
</dbReference>
<protein>
    <recommendedName>
        <fullName evidence="9">Ig-like domain-containing protein</fullName>
    </recommendedName>
</protein>
<feature type="domain" description="Ig-like" evidence="9">
    <location>
        <begin position="830"/>
        <end position="913"/>
    </location>
</feature>
<feature type="domain" description="Ig-like" evidence="9">
    <location>
        <begin position="706"/>
        <end position="825"/>
    </location>
</feature>
<dbReference type="SMART" id="SM00408">
    <property type="entry name" value="IGc2"/>
    <property type="match status" value="3"/>
</dbReference>
<keyword evidence="11" id="KW-1185">Reference proteome</keyword>
<feature type="region of interest" description="Disordered" evidence="7">
    <location>
        <begin position="1193"/>
        <end position="1212"/>
    </location>
</feature>
<dbReference type="InterPro" id="IPR003591">
    <property type="entry name" value="Leu-rich_rpt_typical-subtyp"/>
</dbReference>
<dbReference type="SMART" id="SM00365">
    <property type="entry name" value="LRR_SD22"/>
    <property type="match status" value="7"/>
</dbReference>
<evidence type="ECO:0000256" key="2">
    <source>
        <dbReference type="ARBA" id="ARBA00022729"/>
    </source>
</evidence>
<feature type="region of interest" description="Disordered" evidence="7">
    <location>
        <begin position="265"/>
        <end position="304"/>
    </location>
</feature>
<dbReference type="SMART" id="SM00369">
    <property type="entry name" value="LRR_TYP"/>
    <property type="match status" value="11"/>
</dbReference>
<dbReference type="InterPro" id="IPR036179">
    <property type="entry name" value="Ig-like_dom_sf"/>
</dbReference>
<dbReference type="SUPFAM" id="SSF52058">
    <property type="entry name" value="L domain-like"/>
    <property type="match status" value="1"/>
</dbReference>
<feature type="transmembrane region" description="Helical" evidence="8">
    <location>
        <begin position="1028"/>
        <end position="1054"/>
    </location>
</feature>
<dbReference type="InterPro" id="IPR000483">
    <property type="entry name" value="Cys-rich_flank_reg_C"/>
</dbReference>
<dbReference type="InterPro" id="IPR001611">
    <property type="entry name" value="Leu-rich_rpt"/>
</dbReference>
<evidence type="ECO:0000256" key="5">
    <source>
        <dbReference type="ARBA" id="ARBA00023180"/>
    </source>
</evidence>
<keyword evidence="2" id="KW-0732">Signal</keyword>
<feature type="compositionally biased region" description="Low complexity" evidence="7">
    <location>
        <begin position="274"/>
        <end position="304"/>
    </location>
</feature>
<evidence type="ECO:0000256" key="7">
    <source>
        <dbReference type="SAM" id="MobiDB-lite"/>
    </source>
</evidence>
<evidence type="ECO:0000259" key="9">
    <source>
        <dbReference type="PROSITE" id="PS50835"/>
    </source>
</evidence>
<keyword evidence="1" id="KW-0433">Leucine-rich repeat</keyword>
<dbReference type="Gene3D" id="2.60.40.10">
    <property type="entry name" value="Immunoglobulins"/>
    <property type="match status" value="3"/>
</dbReference>
<name>A0A1A9VNZ1_GLOAU</name>
<keyword evidence="8" id="KW-0472">Membrane</keyword>
<dbReference type="SUPFAM" id="SSF48726">
    <property type="entry name" value="Immunoglobulin"/>
    <property type="match status" value="3"/>
</dbReference>
<feature type="domain" description="Ig-like" evidence="9">
    <location>
        <begin position="926"/>
        <end position="1012"/>
    </location>
</feature>
<accession>A0A1A9VNZ1</accession>
<dbReference type="Gene3D" id="3.80.10.10">
    <property type="entry name" value="Ribonuclease Inhibitor"/>
    <property type="match status" value="4"/>
</dbReference>
<keyword evidence="3" id="KW-0677">Repeat</keyword>
<dbReference type="GO" id="GO:0071944">
    <property type="term" value="C:cell periphery"/>
    <property type="evidence" value="ECO:0007669"/>
    <property type="project" value="UniProtKB-ARBA"/>
</dbReference>
<dbReference type="InterPro" id="IPR032675">
    <property type="entry name" value="LRR_dom_sf"/>
</dbReference>
<evidence type="ECO:0000313" key="11">
    <source>
        <dbReference type="Proteomes" id="UP000078200"/>
    </source>
</evidence>
<dbReference type="PROSITE" id="PS51450">
    <property type="entry name" value="LRR"/>
    <property type="match status" value="3"/>
</dbReference>
<keyword evidence="8" id="KW-0812">Transmembrane</keyword>
<evidence type="ECO:0000256" key="8">
    <source>
        <dbReference type="SAM" id="Phobius"/>
    </source>
</evidence>
<evidence type="ECO:0000256" key="1">
    <source>
        <dbReference type="ARBA" id="ARBA00022614"/>
    </source>
</evidence>
<dbReference type="Proteomes" id="UP000078200">
    <property type="component" value="Unassembled WGS sequence"/>
</dbReference>
<proteinExistence type="predicted"/>
<evidence type="ECO:0000256" key="6">
    <source>
        <dbReference type="ARBA" id="ARBA00023319"/>
    </source>
</evidence>
<evidence type="ECO:0000256" key="3">
    <source>
        <dbReference type="ARBA" id="ARBA00022737"/>
    </source>
</evidence>
<feature type="compositionally biased region" description="Basic and acidic residues" evidence="7">
    <location>
        <begin position="1193"/>
        <end position="1203"/>
    </location>
</feature>
<dbReference type="InterPro" id="IPR003598">
    <property type="entry name" value="Ig_sub2"/>
</dbReference>
<feature type="compositionally biased region" description="Acidic residues" evidence="7">
    <location>
        <begin position="1249"/>
        <end position="1266"/>
    </location>
</feature>
<dbReference type="VEuPathDB" id="VectorBase:GAUT043034"/>
<dbReference type="FunFam" id="2.60.40.10:FF:000032">
    <property type="entry name" value="palladin isoform X1"/>
    <property type="match status" value="1"/>
</dbReference>
<keyword evidence="6" id="KW-0393">Immunoglobulin domain</keyword>
<dbReference type="InterPro" id="IPR050467">
    <property type="entry name" value="LRFN"/>
</dbReference>
<dbReference type="STRING" id="7395.A0A1A9VNZ1"/>
<dbReference type="EnsemblMetazoa" id="GAUT043034-RA">
    <property type="protein sequence ID" value="GAUT043034-PA"/>
    <property type="gene ID" value="GAUT043034"/>
</dbReference>
<dbReference type="Pfam" id="PF07679">
    <property type="entry name" value="I-set"/>
    <property type="match status" value="1"/>
</dbReference>
<dbReference type="SMART" id="SM00409">
    <property type="entry name" value="IG"/>
    <property type="match status" value="3"/>
</dbReference>
<dbReference type="InterPro" id="IPR013098">
    <property type="entry name" value="Ig_I-set"/>
</dbReference>
<dbReference type="PANTHER" id="PTHR45842">
    <property type="entry name" value="SYNAPTIC ADHESION-LIKE MOLECULE SALM"/>
    <property type="match status" value="1"/>
</dbReference>
<dbReference type="PANTHER" id="PTHR45842:SF21">
    <property type="entry name" value="IG-LIKE DOMAIN-CONTAINING PROTEIN"/>
    <property type="match status" value="1"/>
</dbReference>
<evidence type="ECO:0000256" key="4">
    <source>
        <dbReference type="ARBA" id="ARBA00023157"/>
    </source>
</evidence>
<organism evidence="10 11">
    <name type="scientific">Glossina austeni</name>
    <name type="common">Savannah tsetse fly</name>
    <dbReference type="NCBI Taxonomy" id="7395"/>
    <lineage>
        <taxon>Eukaryota</taxon>
        <taxon>Metazoa</taxon>
        <taxon>Ecdysozoa</taxon>
        <taxon>Arthropoda</taxon>
        <taxon>Hexapoda</taxon>
        <taxon>Insecta</taxon>
        <taxon>Pterygota</taxon>
        <taxon>Neoptera</taxon>
        <taxon>Endopterygota</taxon>
        <taxon>Diptera</taxon>
        <taxon>Brachycera</taxon>
        <taxon>Muscomorpha</taxon>
        <taxon>Hippoboscoidea</taxon>
        <taxon>Glossinidae</taxon>
        <taxon>Glossina</taxon>
    </lineage>
</organism>
<feature type="compositionally biased region" description="Polar residues" evidence="7">
    <location>
        <begin position="1227"/>
        <end position="1245"/>
    </location>
</feature>
<keyword evidence="4" id="KW-1015">Disulfide bond</keyword>
<dbReference type="InterPro" id="IPR007110">
    <property type="entry name" value="Ig-like_dom"/>
</dbReference>
<dbReference type="SMART" id="SM00082">
    <property type="entry name" value="LRRCT"/>
    <property type="match status" value="1"/>
</dbReference>
<dbReference type="InterPro" id="IPR003599">
    <property type="entry name" value="Ig_sub"/>
</dbReference>
<dbReference type="Pfam" id="PF13855">
    <property type="entry name" value="LRR_8"/>
    <property type="match status" value="4"/>
</dbReference>